<dbReference type="KEGG" id="mvo:Mvol_0755"/>
<dbReference type="InParanoid" id="D7DTF4"/>
<sequence>MVRKDKCKALFLLFLLFLITINVVNAYNLDITAPEDLQIERGSYEDISIKIYLPNSFPVANDVNVSVKVVNCSETLYSTVLNAMGCDKETKYNEYFTISPNVRNIYQIMPGSSGFAYFKIYTKGNTPKRTYTLEITSNYMMVNKDKDAEGTADEYIYNVQTQNFDIEIIDGKGNIEVINDITPLILNDLNSMSNMSNMQNVSVSDTDNTKTTSCILNSNVNPNINIYIDGKLINGDSFNKTLNEGIHFIGIDGIGINHTDKRTIQVFAGTNEKIYLSKFFEDHLKKYAYENGLTTIYDNKYNITSNNTIGTNLEKSNDNTANNGDSSSTILDAESIMIGTVADKEVKVYMTPERYYLLIAVLILFAGVLLTVIIVNLLKSKKEEKDD</sequence>
<keyword evidence="3" id="KW-1185">Reference proteome</keyword>
<feature type="transmembrane region" description="Helical" evidence="1">
    <location>
        <begin position="355"/>
        <end position="378"/>
    </location>
</feature>
<accession>D7DTF4</accession>
<proteinExistence type="predicted"/>
<keyword evidence="1" id="KW-0812">Transmembrane</keyword>
<dbReference type="AlphaFoldDB" id="D7DTF4"/>
<dbReference type="Proteomes" id="UP000007722">
    <property type="component" value="Chromosome"/>
</dbReference>
<dbReference type="HOGENOM" id="CLU_712929_0_0_2"/>
<dbReference type="OrthoDB" id="62309at2157"/>
<keyword evidence="1" id="KW-0472">Membrane</keyword>
<gene>
    <name evidence="2" type="ordered locus">Mvol_0755</name>
</gene>
<organism evidence="2 3">
    <name type="scientific">Methanococcus voltae (strain ATCC BAA-1334 / A3)</name>
    <dbReference type="NCBI Taxonomy" id="456320"/>
    <lineage>
        <taxon>Archaea</taxon>
        <taxon>Methanobacteriati</taxon>
        <taxon>Methanobacteriota</taxon>
        <taxon>Methanomada group</taxon>
        <taxon>Methanococci</taxon>
        <taxon>Methanococcales</taxon>
        <taxon>Methanococcaceae</taxon>
        <taxon>Methanococcus</taxon>
    </lineage>
</organism>
<evidence type="ECO:0000313" key="3">
    <source>
        <dbReference type="Proteomes" id="UP000007722"/>
    </source>
</evidence>
<name>D7DTF4_METV3</name>
<evidence type="ECO:0000256" key="1">
    <source>
        <dbReference type="SAM" id="Phobius"/>
    </source>
</evidence>
<dbReference type="eggNOG" id="arCOG02079">
    <property type="taxonomic scope" value="Archaea"/>
</dbReference>
<reference evidence="2 3" key="1">
    <citation type="submission" date="2010-05" db="EMBL/GenBank/DDBJ databases">
        <title>Complete sequence of Methanococcus voltae A3.</title>
        <authorList>
            <consortium name="US DOE Joint Genome Institute"/>
            <person name="Lucas S."/>
            <person name="Copeland A."/>
            <person name="Lapidus A."/>
            <person name="Cheng J.-F."/>
            <person name="Bruce D."/>
            <person name="Goodwin L."/>
            <person name="Pitluck S."/>
            <person name="Lowry S."/>
            <person name="Clum A."/>
            <person name="Land M."/>
            <person name="Hauser L."/>
            <person name="Kyrpides N."/>
            <person name="Mikhailova N."/>
            <person name="Whitman W.B."/>
            <person name="Woyke T."/>
        </authorList>
    </citation>
    <scope>NUCLEOTIDE SEQUENCE [LARGE SCALE GENOMIC DNA]</scope>
    <source>
        <strain evidence="3">ATCC BAA-1334 / A3</strain>
    </source>
</reference>
<keyword evidence="1" id="KW-1133">Transmembrane helix</keyword>
<protein>
    <submittedName>
        <fullName evidence="2">Uncharacterized protein</fullName>
    </submittedName>
</protein>
<evidence type="ECO:0000313" key="2">
    <source>
        <dbReference type="EMBL" id="ADI36414.1"/>
    </source>
</evidence>
<dbReference type="EMBL" id="CP002057">
    <property type="protein sequence ID" value="ADI36414.1"/>
    <property type="molecule type" value="Genomic_DNA"/>
</dbReference>